<organism evidence="2 3">
    <name type="scientific">Bordetella petrii</name>
    <dbReference type="NCBI Taxonomy" id="94624"/>
    <lineage>
        <taxon>Bacteria</taxon>
        <taxon>Pseudomonadati</taxon>
        <taxon>Pseudomonadota</taxon>
        <taxon>Betaproteobacteria</taxon>
        <taxon>Burkholderiales</taxon>
        <taxon>Alcaligenaceae</taxon>
        <taxon>Bordetella</taxon>
    </lineage>
</organism>
<dbReference type="PROSITE" id="PS51257">
    <property type="entry name" value="PROKAR_LIPOPROTEIN"/>
    <property type="match status" value="1"/>
</dbReference>
<evidence type="ECO:0000256" key="1">
    <source>
        <dbReference type="SAM" id="SignalP"/>
    </source>
</evidence>
<dbReference type="RefSeq" id="WP_170947115.1">
    <property type="nucleotide sequence ID" value="NZ_JAUDJE010000011.1"/>
</dbReference>
<protein>
    <recommendedName>
        <fullName evidence="4">Lipoprotein</fullName>
    </recommendedName>
</protein>
<proteinExistence type="predicted"/>
<comment type="caution">
    <text evidence="2">The sequence shown here is derived from an EMBL/GenBank/DDBJ whole genome shotgun (WGS) entry which is preliminary data.</text>
</comment>
<evidence type="ECO:0000313" key="3">
    <source>
        <dbReference type="Proteomes" id="UP001175604"/>
    </source>
</evidence>
<dbReference type="Proteomes" id="UP001175604">
    <property type="component" value="Unassembled WGS sequence"/>
</dbReference>
<keyword evidence="1" id="KW-0732">Signal</keyword>
<evidence type="ECO:0008006" key="4">
    <source>
        <dbReference type="Google" id="ProtNLM"/>
    </source>
</evidence>
<feature type="signal peptide" evidence="1">
    <location>
        <begin position="1"/>
        <end position="22"/>
    </location>
</feature>
<accession>A0ABT7W4N5</accession>
<name>A0ABT7W4N5_9BORD</name>
<feature type="chain" id="PRO_5045054831" description="Lipoprotein" evidence="1">
    <location>
        <begin position="23"/>
        <end position="52"/>
    </location>
</feature>
<gene>
    <name evidence="2" type="ORF">QUC21_14015</name>
</gene>
<keyword evidence="3" id="KW-1185">Reference proteome</keyword>
<reference evidence="2" key="1">
    <citation type="submission" date="2023-06" db="EMBL/GenBank/DDBJ databases">
        <title>full genome analysis of Phenantherene degrader P3.</title>
        <authorList>
            <person name="Akbar A."/>
            <person name="Rahmeh R."/>
            <person name="Kishk M."/>
        </authorList>
    </citation>
    <scope>NUCLEOTIDE SEQUENCE</scope>
    <source>
        <strain evidence="2">P3</strain>
    </source>
</reference>
<evidence type="ECO:0000313" key="2">
    <source>
        <dbReference type="EMBL" id="MDM9560148.1"/>
    </source>
</evidence>
<sequence length="52" mass="5845">MRTFVALLAVAATLAGCVVVPARPAHYHHRGDVYVRPAPPVYYYPAPYYYGY</sequence>
<dbReference type="EMBL" id="JAUDJE010000011">
    <property type="protein sequence ID" value="MDM9560148.1"/>
    <property type="molecule type" value="Genomic_DNA"/>
</dbReference>